<dbReference type="Proteomes" id="UP001153069">
    <property type="component" value="Unassembled WGS sequence"/>
</dbReference>
<feature type="compositionally biased region" description="Low complexity" evidence="1">
    <location>
        <begin position="267"/>
        <end position="277"/>
    </location>
</feature>
<dbReference type="OrthoDB" id="47030at2759"/>
<keyword evidence="4" id="KW-1185">Reference proteome</keyword>
<dbReference type="AlphaFoldDB" id="A0A9N8DNP8"/>
<accession>A0A9N8DNP8</accession>
<name>A0A9N8DNP8_9STRA</name>
<proteinExistence type="predicted"/>
<feature type="region of interest" description="Disordered" evidence="1">
    <location>
        <begin position="125"/>
        <end position="154"/>
    </location>
</feature>
<feature type="region of interest" description="Disordered" evidence="1">
    <location>
        <begin position="246"/>
        <end position="294"/>
    </location>
</feature>
<evidence type="ECO:0000256" key="1">
    <source>
        <dbReference type="SAM" id="MobiDB-lite"/>
    </source>
</evidence>
<feature type="domain" description="DUF6824" evidence="2">
    <location>
        <begin position="312"/>
        <end position="395"/>
    </location>
</feature>
<dbReference type="Pfam" id="PF20710">
    <property type="entry name" value="DUF6824"/>
    <property type="match status" value="1"/>
</dbReference>
<evidence type="ECO:0000313" key="3">
    <source>
        <dbReference type="EMBL" id="CAB9506343.1"/>
    </source>
</evidence>
<reference evidence="3" key="1">
    <citation type="submission" date="2020-06" db="EMBL/GenBank/DDBJ databases">
        <authorList>
            <consortium name="Plant Systems Biology data submission"/>
        </authorList>
    </citation>
    <scope>NUCLEOTIDE SEQUENCE</scope>
    <source>
        <strain evidence="3">D6</strain>
    </source>
</reference>
<gene>
    <name evidence="3" type="ORF">SEMRO_263_G102380.1</name>
</gene>
<dbReference type="InterPro" id="IPR049227">
    <property type="entry name" value="DUF6824"/>
</dbReference>
<organism evidence="3 4">
    <name type="scientific">Seminavis robusta</name>
    <dbReference type="NCBI Taxonomy" id="568900"/>
    <lineage>
        <taxon>Eukaryota</taxon>
        <taxon>Sar</taxon>
        <taxon>Stramenopiles</taxon>
        <taxon>Ochrophyta</taxon>
        <taxon>Bacillariophyta</taxon>
        <taxon>Bacillariophyceae</taxon>
        <taxon>Bacillariophycidae</taxon>
        <taxon>Naviculales</taxon>
        <taxon>Naviculaceae</taxon>
        <taxon>Seminavis</taxon>
    </lineage>
</organism>
<dbReference type="EMBL" id="CAICTM010000262">
    <property type="protein sequence ID" value="CAB9506343.1"/>
    <property type="molecule type" value="Genomic_DNA"/>
</dbReference>
<comment type="caution">
    <text evidence="3">The sequence shown here is derived from an EMBL/GenBank/DDBJ whole genome shotgun (WGS) entry which is preliminary data.</text>
</comment>
<evidence type="ECO:0000313" key="4">
    <source>
        <dbReference type="Proteomes" id="UP001153069"/>
    </source>
</evidence>
<feature type="compositionally biased region" description="Basic and acidic residues" evidence="1">
    <location>
        <begin position="393"/>
        <end position="407"/>
    </location>
</feature>
<protein>
    <recommendedName>
        <fullName evidence="2">DUF6824 domain-containing protein</fullName>
    </recommendedName>
</protein>
<sequence length="416" mass="45738">MTSDSPGKDNPPIAPDMINQIFTSSDFRKLMESNDYSINKVFESSDSAAALFRSADFLKSLDAYKESMATEPAEKEGDPSSLFRSVDFLKSLDSLPKEPASRQNSAGVDYSSYFKSVESLPKDFLKSLDQLPKQESPPPVPAPAPVLSSVSRGNPKDMFTSRDWMGTYEPGHVDVQYDQNLLFRSGDSKAGVASKATAASDKWKNLYEQGLKGSTYSAAAKPPPAATASSSWKGMYEDILKNPIKTDSASHAMPPLTGVASAPPPVSAASSSAPSSSGDEQTATTKPKKKRVYKSRKVIPEVKTFVDFTENDVLLGRGGLSNKHPGNKRYRQEIENAKAVYRSASKDEKTQWASLLVDYVKKYGGRFLEKDKATGQWYIVPDIVARRKAGQALREENTAESRAEKRDRYKKRHSKS</sequence>
<feature type="compositionally biased region" description="Pro residues" evidence="1">
    <location>
        <begin position="135"/>
        <end position="144"/>
    </location>
</feature>
<evidence type="ECO:0000259" key="2">
    <source>
        <dbReference type="Pfam" id="PF20710"/>
    </source>
</evidence>
<feature type="region of interest" description="Disordered" evidence="1">
    <location>
        <begin position="389"/>
        <end position="416"/>
    </location>
</feature>